<dbReference type="OrthoDB" id="9115520at2"/>
<dbReference type="RefSeq" id="WP_102075684.1">
    <property type="nucleotide sequence ID" value="NZ_PDNW01000026.1"/>
</dbReference>
<accession>A0A2N4TZH0</accession>
<organism evidence="1 2">
    <name type="scientific">Pollutimonas subterranea</name>
    <dbReference type="NCBI Taxonomy" id="2045210"/>
    <lineage>
        <taxon>Bacteria</taxon>
        <taxon>Pseudomonadati</taxon>
        <taxon>Pseudomonadota</taxon>
        <taxon>Betaproteobacteria</taxon>
        <taxon>Burkholderiales</taxon>
        <taxon>Alcaligenaceae</taxon>
        <taxon>Pollutimonas</taxon>
    </lineage>
</organism>
<protein>
    <submittedName>
        <fullName evidence="1">Uncharacterized protein</fullName>
    </submittedName>
</protein>
<comment type="caution">
    <text evidence="1">The sequence shown here is derived from an EMBL/GenBank/DDBJ whole genome shotgun (WGS) entry which is preliminary data.</text>
</comment>
<evidence type="ECO:0000313" key="1">
    <source>
        <dbReference type="EMBL" id="PLC48166.1"/>
    </source>
</evidence>
<dbReference type="EMBL" id="PDNW01000026">
    <property type="protein sequence ID" value="PLC48166.1"/>
    <property type="molecule type" value="Genomic_DNA"/>
</dbReference>
<sequence>MANPIWFNKEDYLTSKLAQLRAAGDNTYSNIVTLDAALVNAGFTAFSHFEAFGSIERTSPNKYFNATEYLAAKAVQLNSVAGNTKVWTADNVALAIKDAGMTVWGHYQAFALTENVNPSNSFDVSSYMADKLAQLQAAEPAKGWTAEQVKDAFVAGGLDPISHYVAFGTAESLTVKPVPAGEQVPSDSSSGQVFTLTAAAQTLVGTSGNDTFVGVVDAVTTANTTLSVIDSINGGAGTDTLVVTTVGTVDVLNNALISNIEAVSIRNTEATTGGLASISATGLSSGVTATGTGDITVTNLANGVAFTANGATGAPVISQGYVPPLSQ</sequence>
<gene>
    <name evidence="1" type="ORF">CR159_19795</name>
</gene>
<dbReference type="AlphaFoldDB" id="A0A2N4TZH0"/>
<proteinExistence type="predicted"/>
<evidence type="ECO:0000313" key="2">
    <source>
        <dbReference type="Proteomes" id="UP000234190"/>
    </source>
</evidence>
<dbReference type="Proteomes" id="UP000234190">
    <property type="component" value="Unassembled WGS sequence"/>
</dbReference>
<name>A0A2N4TZH0_9BURK</name>
<reference evidence="1 2" key="1">
    <citation type="submission" date="2017-10" db="EMBL/GenBank/DDBJ databases">
        <title>Two draft genome sequences of Pusillimonas sp. strains isolated from a nitrate- and radionuclide-contaminated groundwater in Russia.</title>
        <authorList>
            <person name="Grouzdev D.S."/>
            <person name="Tourova T.P."/>
            <person name="Goeva M.A."/>
            <person name="Babich T.L."/>
            <person name="Sokolova D.S."/>
            <person name="Abdullin R."/>
            <person name="Poltaraus A.B."/>
            <person name="Toshchakov S.V."/>
            <person name="Nazina T.N."/>
        </authorList>
    </citation>
    <scope>NUCLEOTIDE SEQUENCE [LARGE SCALE GENOMIC DNA]</scope>
    <source>
        <strain evidence="1 2">JR1/69-3-13</strain>
    </source>
</reference>
<keyword evidence="2" id="KW-1185">Reference proteome</keyword>